<comment type="caution">
    <text evidence="11">The sequence shown here is derived from an EMBL/GenBank/DDBJ whole genome shotgun (WGS) entry which is preliminary data.</text>
</comment>
<reference evidence="11 12" key="1">
    <citation type="journal article" date="2019" name="Nat. Microbiol.">
        <title>Mediterranean grassland soil C-N compound turnover is dependent on rainfall and depth, and is mediated by genomically divergent microorganisms.</title>
        <authorList>
            <person name="Diamond S."/>
            <person name="Andeer P.F."/>
            <person name="Li Z."/>
            <person name="Crits-Christoph A."/>
            <person name="Burstein D."/>
            <person name="Anantharaman K."/>
            <person name="Lane K.R."/>
            <person name="Thomas B.C."/>
            <person name="Pan C."/>
            <person name="Northen T.R."/>
            <person name="Banfield J.F."/>
        </authorList>
    </citation>
    <scope>NUCLEOTIDE SEQUENCE [LARGE SCALE GENOMIC DNA]</scope>
    <source>
        <strain evidence="11">NP_8</strain>
    </source>
</reference>
<organism evidence="11 12">
    <name type="scientific">Candidatus Segetimicrobium genomatis</name>
    <dbReference type="NCBI Taxonomy" id="2569760"/>
    <lineage>
        <taxon>Bacteria</taxon>
        <taxon>Bacillati</taxon>
        <taxon>Candidatus Sysuimicrobiota</taxon>
        <taxon>Candidatus Sysuimicrobiia</taxon>
        <taxon>Candidatus Sysuimicrobiales</taxon>
        <taxon>Candidatus Segetimicrobiaceae</taxon>
        <taxon>Candidatus Segetimicrobium</taxon>
    </lineage>
</organism>
<dbReference type="EC" id="3.1.3.5" evidence="9"/>
<feature type="binding site" evidence="9">
    <location>
        <position position="96"/>
    </location>
    <ligand>
        <name>a divalent metal cation</name>
        <dbReference type="ChEBI" id="CHEBI:60240"/>
    </ligand>
</feature>
<dbReference type="InterPro" id="IPR036523">
    <property type="entry name" value="SurE-like_sf"/>
</dbReference>
<dbReference type="NCBIfam" id="NF001492">
    <property type="entry name" value="PRK00346.2-2"/>
    <property type="match status" value="1"/>
</dbReference>
<dbReference type="NCBIfam" id="NF001490">
    <property type="entry name" value="PRK00346.1-4"/>
    <property type="match status" value="1"/>
</dbReference>
<evidence type="ECO:0000256" key="4">
    <source>
        <dbReference type="ARBA" id="ARBA00011062"/>
    </source>
</evidence>
<gene>
    <name evidence="9 11" type="primary">surE</name>
    <name evidence="11" type="ORF">E6H05_02295</name>
</gene>
<evidence type="ECO:0000256" key="9">
    <source>
        <dbReference type="HAMAP-Rule" id="MF_00060"/>
    </source>
</evidence>
<dbReference type="Proteomes" id="UP000318834">
    <property type="component" value="Unassembled WGS sequence"/>
</dbReference>
<comment type="catalytic activity">
    <reaction evidence="1 9">
        <text>a ribonucleoside 5'-phosphate + H2O = a ribonucleoside + phosphate</text>
        <dbReference type="Rhea" id="RHEA:12484"/>
        <dbReference type="ChEBI" id="CHEBI:15377"/>
        <dbReference type="ChEBI" id="CHEBI:18254"/>
        <dbReference type="ChEBI" id="CHEBI:43474"/>
        <dbReference type="ChEBI" id="CHEBI:58043"/>
        <dbReference type="EC" id="3.1.3.5"/>
    </reaction>
</comment>
<proteinExistence type="inferred from homology"/>
<dbReference type="GO" id="GO:0000166">
    <property type="term" value="F:nucleotide binding"/>
    <property type="evidence" value="ECO:0007669"/>
    <property type="project" value="UniProtKB-KW"/>
</dbReference>
<evidence type="ECO:0000256" key="6">
    <source>
        <dbReference type="ARBA" id="ARBA00022723"/>
    </source>
</evidence>
<comment type="function">
    <text evidence="9">Nucleotidase that shows phosphatase activity on nucleoside 5'-monophosphates.</text>
</comment>
<dbReference type="EMBL" id="VBAP01000009">
    <property type="protein sequence ID" value="TMI76854.1"/>
    <property type="molecule type" value="Genomic_DNA"/>
</dbReference>
<feature type="binding site" evidence="9">
    <location>
        <position position="8"/>
    </location>
    <ligand>
        <name>a divalent metal cation</name>
        <dbReference type="ChEBI" id="CHEBI:60240"/>
    </ligand>
</feature>
<dbReference type="SUPFAM" id="SSF64167">
    <property type="entry name" value="SurE-like"/>
    <property type="match status" value="1"/>
</dbReference>
<comment type="similarity">
    <text evidence="4 9">Belongs to the SurE nucleotidase family.</text>
</comment>
<dbReference type="GO" id="GO:0005737">
    <property type="term" value="C:cytoplasm"/>
    <property type="evidence" value="ECO:0007669"/>
    <property type="project" value="UniProtKB-SubCell"/>
</dbReference>
<evidence type="ECO:0000256" key="1">
    <source>
        <dbReference type="ARBA" id="ARBA00000815"/>
    </source>
</evidence>
<comment type="cofactor">
    <cofactor evidence="9">
        <name>a divalent metal cation</name>
        <dbReference type="ChEBI" id="CHEBI:60240"/>
    </cofactor>
    <text evidence="9">Binds 1 divalent metal cation per subunit.</text>
</comment>
<dbReference type="PANTHER" id="PTHR30457:SF12">
    <property type="entry name" value="5'_3'-NUCLEOTIDASE SURE"/>
    <property type="match status" value="1"/>
</dbReference>
<dbReference type="Pfam" id="PF01975">
    <property type="entry name" value="SurE"/>
    <property type="match status" value="1"/>
</dbReference>
<dbReference type="FunFam" id="3.40.1210.10:FF:000001">
    <property type="entry name" value="5'/3'-nucleotidase SurE"/>
    <property type="match status" value="1"/>
</dbReference>
<dbReference type="GO" id="GO:0008253">
    <property type="term" value="F:5'-nucleotidase activity"/>
    <property type="evidence" value="ECO:0007669"/>
    <property type="project" value="UniProtKB-UniRule"/>
</dbReference>
<evidence type="ECO:0000313" key="11">
    <source>
        <dbReference type="EMBL" id="TMI76854.1"/>
    </source>
</evidence>
<evidence type="ECO:0000256" key="3">
    <source>
        <dbReference type="ARBA" id="ARBA00004496"/>
    </source>
</evidence>
<keyword evidence="7 9" id="KW-0547">Nucleotide-binding</keyword>
<evidence type="ECO:0000256" key="2">
    <source>
        <dbReference type="ARBA" id="ARBA00001946"/>
    </source>
</evidence>
<keyword evidence="5 9" id="KW-0963">Cytoplasm</keyword>
<dbReference type="PANTHER" id="PTHR30457">
    <property type="entry name" value="5'-NUCLEOTIDASE SURE"/>
    <property type="match status" value="1"/>
</dbReference>
<feature type="binding site" evidence="9">
    <location>
        <position position="39"/>
    </location>
    <ligand>
        <name>a divalent metal cation</name>
        <dbReference type="ChEBI" id="CHEBI:60240"/>
    </ligand>
</feature>
<dbReference type="GO" id="GO:0008254">
    <property type="term" value="F:3'-nucleotidase activity"/>
    <property type="evidence" value="ECO:0007669"/>
    <property type="project" value="TreeGrafter"/>
</dbReference>
<evidence type="ECO:0000313" key="12">
    <source>
        <dbReference type="Proteomes" id="UP000318834"/>
    </source>
</evidence>
<sequence>MRVLITNDDGIASAGLQALVGAFESVGETFVVAPERERSATGHAITLHKPLRAHVVTAPGSSAHAWATNGTPADCVALGMLELLPARPDVILSGINVGPNLARDLTYSGTVSGAMEGAIFGVPSIAISVGSFRNPTFTVAAAFAVELVRAILLHGLPEDTLLNVNVPNLPPERIAGVSITRQSAKRFVSRLEKRVDPRGRTYYWLTGDPSPAEDLEGTDTWALSRGHISVTPITLDMTDDRAATAMRTWNLPWRPARDEP</sequence>
<accession>A0A537IZV0</accession>
<dbReference type="HAMAP" id="MF_00060">
    <property type="entry name" value="SurE"/>
    <property type="match status" value="1"/>
</dbReference>
<feature type="binding site" evidence="9">
    <location>
        <position position="9"/>
    </location>
    <ligand>
        <name>a divalent metal cation</name>
        <dbReference type="ChEBI" id="CHEBI:60240"/>
    </ligand>
</feature>
<comment type="cofactor">
    <cofactor evidence="2">
        <name>Mg(2+)</name>
        <dbReference type="ChEBI" id="CHEBI:18420"/>
    </cofactor>
</comment>
<name>A0A537IZV0_9BACT</name>
<dbReference type="InterPro" id="IPR002828">
    <property type="entry name" value="SurE-like_Pase/nucleotidase"/>
</dbReference>
<keyword evidence="8 9" id="KW-0378">Hydrolase</keyword>
<dbReference type="Gene3D" id="3.40.1210.10">
    <property type="entry name" value="Survival protein SurE-like phosphatase/nucleotidase"/>
    <property type="match status" value="1"/>
</dbReference>
<evidence type="ECO:0000256" key="8">
    <source>
        <dbReference type="ARBA" id="ARBA00022801"/>
    </source>
</evidence>
<evidence type="ECO:0000259" key="10">
    <source>
        <dbReference type="Pfam" id="PF01975"/>
    </source>
</evidence>
<dbReference type="GO" id="GO:0004309">
    <property type="term" value="F:exopolyphosphatase activity"/>
    <property type="evidence" value="ECO:0007669"/>
    <property type="project" value="TreeGrafter"/>
</dbReference>
<comment type="subcellular location">
    <subcellularLocation>
        <location evidence="3 9">Cytoplasm</location>
    </subcellularLocation>
</comment>
<dbReference type="AlphaFoldDB" id="A0A537IZV0"/>
<dbReference type="InterPro" id="IPR030048">
    <property type="entry name" value="SurE"/>
</dbReference>
<dbReference type="GO" id="GO:0046872">
    <property type="term" value="F:metal ion binding"/>
    <property type="evidence" value="ECO:0007669"/>
    <property type="project" value="UniProtKB-UniRule"/>
</dbReference>
<feature type="domain" description="Survival protein SurE-like phosphatase/nucleotidase" evidence="10">
    <location>
        <begin position="3"/>
        <end position="187"/>
    </location>
</feature>
<protein>
    <recommendedName>
        <fullName evidence="9">5'-nucleotidase SurE</fullName>
        <ecNumber evidence="9">3.1.3.5</ecNumber>
    </recommendedName>
    <alternativeName>
        <fullName evidence="9">Nucleoside 5'-monophosphate phosphohydrolase</fullName>
    </alternativeName>
</protein>
<dbReference type="NCBIfam" id="TIGR00087">
    <property type="entry name" value="surE"/>
    <property type="match status" value="1"/>
</dbReference>
<evidence type="ECO:0000256" key="7">
    <source>
        <dbReference type="ARBA" id="ARBA00022741"/>
    </source>
</evidence>
<evidence type="ECO:0000256" key="5">
    <source>
        <dbReference type="ARBA" id="ARBA00022490"/>
    </source>
</evidence>
<keyword evidence="6 9" id="KW-0479">Metal-binding</keyword>